<evidence type="ECO:0000313" key="1">
    <source>
        <dbReference type="EMBL" id="POZ80210.1"/>
    </source>
</evidence>
<protein>
    <submittedName>
        <fullName evidence="1">Uncharacterized protein</fullName>
    </submittedName>
</protein>
<dbReference type="AlphaFoldDB" id="A0A2S5DM96"/>
<dbReference type="EMBL" id="PQVP01000006">
    <property type="protein sequence ID" value="POZ80210.1"/>
    <property type="molecule type" value="Genomic_DNA"/>
</dbReference>
<sequence>MDDRDDDIFIVGLNITKHAAYFANKQGEVTRVVQGVYFRNGKDVAELFEEYGIRLAKYLFQNAALTHSTAWYKKPVDGRVFVGGDYPYNKVIAPHAGDFRIAQSMVHPKLDDPRMYETVKFADGLGEFEMACATPEMMLIQLMDATKRNVEKHLPESEVNKIVDLLQKKYGSRAAMLVSLEEIAADADKRNEFDRLMKQLLSRRRIT</sequence>
<proteinExistence type="predicted"/>
<name>A0A2S5DM96_9BURK</name>
<accession>A0A2S5DM96</accession>
<comment type="caution">
    <text evidence="1">The sequence shown here is derived from an EMBL/GenBank/DDBJ whole genome shotgun (WGS) entry which is preliminary data.</text>
</comment>
<evidence type="ECO:0000313" key="2">
    <source>
        <dbReference type="Proteomes" id="UP000238655"/>
    </source>
</evidence>
<gene>
    <name evidence="1" type="ORF">C3743_40245</name>
</gene>
<dbReference type="Proteomes" id="UP000238655">
    <property type="component" value="Unassembled WGS sequence"/>
</dbReference>
<organism evidence="1 2">
    <name type="scientific">Burkholderia contaminans</name>
    <dbReference type="NCBI Taxonomy" id="488447"/>
    <lineage>
        <taxon>Bacteria</taxon>
        <taxon>Pseudomonadati</taxon>
        <taxon>Pseudomonadota</taxon>
        <taxon>Betaproteobacteria</taxon>
        <taxon>Burkholderiales</taxon>
        <taxon>Burkholderiaceae</taxon>
        <taxon>Burkholderia</taxon>
        <taxon>Burkholderia cepacia complex</taxon>
    </lineage>
</organism>
<dbReference type="RefSeq" id="WP_059896795.1">
    <property type="nucleotide sequence ID" value="NZ_PQVP01000006.1"/>
</dbReference>
<reference evidence="1 2" key="1">
    <citation type="submission" date="2018-01" db="EMBL/GenBank/DDBJ databases">
        <title>Successful Treatment of Persistent Burkholderia cepacia Bacteremia with Ceftazidime-Avibactam.</title>
        <authorList>
            <person name="Tamma P."/>
            <person name="Fan Y."/>
            <person name="Bergman Y."/>
            <person name="Sick-Samuels A."/>
            <person name="Hsu A."/>
            <person name="Timp W."/>
            <person name="Simner P."/>
        </authorList>
    </citation>
    <scope>NUCLEOTIDE SEQUENCE [LARGE SCALE GENOMIC DNA]</scope>
    <source>
        <strain evidence="1 2">170816</strain>
    </source>
</reference>